<keyword evidence="4 6" id="KW-1133">Transmembrane helix</keyword>
<evidence type="ECO:0000256" key="2">
    <source>
        <dbReference type="ARBA" id="ARBA00022475"/>
    </source>
</evidence>
<feature type="transmembrane region" description="Helical" evidence="6">
    <location>
        <begin position="404"/>
        <end position="424"/>
    </location>
</feature>
<evidence type="ECO:0000256" key="4">
    <source>
        <dbReference type="ARBA" id="ARBA00022989"/>
    </source>
</evidence>
<evidence type="ECO:0000256" key="5">
    <source>
        <dbReference type="ARBA" id="ARBA00023136"/>
    </source>
</evidence>
<sequence length="429" mass="46858">MSKAIPSSLADNQATSIERAAYIWNTASGLLNAFQSVIMLTVLTHVCDVTTAGIFTIAYANANLFLNLGKYGVRNFQVSDVNEKYAFAPYHASRVMSVLAMLICGAAWTFWSAFTIGYSLDKTLVILMMLVFKAIDAYEDVFHGNYQQHGRLDVGAKVLTFRMITMILLYAGLIIATHSLLTALTITTVFTGLFFICETVWVKRTFGLPIGKIHLSGAGKRALALLKECFPVFLASFLLFYIGNAPKYAIDAIMDDAAQAYYGYIAMPVFVVGLLAAFIYNPIIASLSEDWAKGRSQKFARRFALQVLIIIGLTIACVIAGWFLGVPVLDVLYNADLAPYRIDLAILLVGGGFLATATLFTTGLTIIRWQNKLIPGYVVVSIAALLLCRPAVQNAGIDGAAWIYLLLMAVLTIWFGIVFALGVVGNRKP</sequence>
<proteinExistence type="predicted"/>
<dbReference type="GO" id="GO:0005886">
    <property type="term" value="C:plasma membrane"/>
    <property type="evidence" value="ECO:0007669"/>
    <property type="project" value="UniProtKB-SubCell"/>
</dbReference>
<keyword evidence="3 6" id="KW-0812">Transmembrane</keyword>
<gene>
    <name evidence="7" type="ORF">IAD17_03465</name>
</gene>
<comment type="subcellular location">
    <subcellularLocation>
        <location evidence="1">Cell membrane</location>
        <topology evidence="1">Multi-pass membrane protein</topology>
    </subcellularLocation>
</comment>
<dbReference type="PANTHER" id="PTHR30250">
    <property type="entry name" value="PST FAMILY PREDICTED COLANIC ACID TRANSPORTER"/>
    <property type="match status" value="1"/>
</dbReference>
<feature type="transmembrane region" description="Helical" evidence="6">
    <location>
        <begin position="222"/>
        <end position="242"/>
    </location>
</feature>
<feature type="transmembrane region" description="Helical" evidence="6">
    <location>
        <begin position="374"/>
        <end position="392"/>
    </location>
</feature>
<accession>A0A9D1L5D1</accession>
<protein>
    <submittedName>
        <fullName evidence="7">Lipopolysaccharide biosynthesis protein</fullName>
    </submittedName>
</protein>
<keyword evidence="5 6" id="KW-0472">Membrane</keyword>
<feature type="transmembrane region" description="Helical" evidence="6">
    <location>
        <begin position="303"/>
        <end position="324"/>
    </location>
</feature>
<dbReference type="EMBL" id="DVMQ01000011">
    <property type="protein sequence ID" value="HIU23962.1"/>
    <property type="molecule type" value="Genomic_DNA"/>
</dbReference>
<feature type="transmembrane region" description="Helical" evidence="6">
    <location>
        <begin position="262"/>
        <end position="283"/>
    </location>
</feature>
<name>A0A9D1L5D1_9ACTN</name>
<feature type="transmembrane region" description="Helical" evidence="6">
    <location>
        <begin position="344"/>
        <end position="367"/>
    </location>
</feature>
<feature type="transmembrane region" description="Helical" evidence="6">
    <location>
        <begin position="154"/>
        <end position="175"/>
    </location>
</feature>
<feature type="transmembrane region" description="Helical" evidence="6">
    <location>
        <begin position="181"/>
        <end position="201"/>
    </location>
</feature>
<comment type="caution">
    <text evidence="7">The sequence shown here is derived from an EMBL/GenBank/DDBJ whole genome shotgun (WGS) entry which is preliminary data.</text>
</comment>
<feature type="transmembrane region" description="Helical" evidence="6">
    <location>
        <begin position="98"/>
        <end position="118"/>
    </location>
</feature>
<dbReference type="Proteomes" id="UP000824078">
    <property type="component" value="Unassembled WGS sequence"/>
</dbReference>
<reference evidence="7" key="2">
    <citation type="journal article" date="2021" name="PeerJ">
        <title>Extensive microbial diversity within the chicken gut microbiome revealed by metagenomics and culture.</title>
        <authorList>
            <person name="Gilroy R."/>
            <person name="Ravi A."/>
            <person name="Getino M."/>
            <person name="Pursley I."/>
            <person name="Horton D.L."/>
            <person name="Alikhan N.F."/>
            <person name="Baker D."/>
            <person name="Gharbi K."/>
            <person name="Hall N."/>
            <person name="Watson M."/>
            <person name="Adriaenssens E.M."/>
            <person name="Foster-Nyarko E."/>
            <person name="Jarju S."/>
            <person name="Secka A."/>
            <person name="Antonio M."/>
            <person name="Oren A."/>
            <person name="Chaudhuri R.R."/>
            <person name="La Ragione R."/>
            <person name="Hildebrand F."/>
            <person name="Pallen M.J."/>
        </authorList>
    </citation>
    <scope>NUCLEOTIDE SEQUENCE</scope>
    <source>
        <strain evidence="7">ChiHjej12B11-29160</strain>
    </source>
</reference>
<dbReference type="InterPro" id="IPR050833">
    <property type="entry name" value="Poly_Biosynth_Transport"/>
</dbReference>
<organism evidence="7 8">
    <name type="scientific">Candidatus Coprovicinus avistercoris</name>
    <dbReference type="NCBI Taxonomy" id="2840754"/>
    <lineage>
        <taxon>Bacteria</taxon>
        <taxon>Bacillati</taxon>
        <taxon>Actinomycetota</taxon>
        <taxon>Coriobacteriia</taxon>
        <taxon>Coriobacteriales</taxon>
        <taxon>Coriobacteriaceae</taxon>
        <taxon>Coriobacteriaceae incertae sedis</taxon>
        <taxon>Candidatus Coprovicinus</taxon>
    </lineage>
</organism>
<keyword evidence="2" id="KW-1003">Cell membrane</keyword>
<evidence type="ECO:0000256" key="6">
    <source>
        <dbReference type="SAM" id="Phobius"/>
    </source>
</evidence>
<dbReference type="AlphaFoldDB" id="A0A9D1L5D1"/>
<dbReference type="PANTHER" id="PTHR30250:SF11">
    <property type="entry name" value="O-ANTIGEN TRANSPORTER-RELATED"/>
    <property type="match status" value="1"/>
</dbReference>
<evidence type="ECO:0000256" key="3">
    <source>
        <dbReference type="ARBA" id="ARBA00022692"/>
    </source>
</evidence>
<evidence type="ECO:0000313" key="8">
    <source>
        <dbReference type="Proteomes" id="UP000824078"/>
    </source>
</evidence>
<evidence type="ECO:0000256" key="1">
    <source>
        <dbReference type="ARBA" id="ARBA00004651"/>
    </source>
</evidence>
<evidence type="ECO:0000313" key="7">
    <source>
        <dbReference type="EMBL" id="HIU23962.1"/>
    </source>
</evidence>
<reference evidence="7" key="1">
    <citation type="submission" date="2020-10" db="EMBL/GenBank/DDBJ databases">
        <authorList>
            <person name="Gilroy R."/>
        </authorList>
    </citation>
    <scope>NUCLEOTIDE SEQUENCE</scope>
    <source>
        <strain evidence="7">ChiHjej12B11-29160</strain>
    </source>
</reference>